<dbReference type="GO" id="GO:0006355">
    <property type="term" value="P:regulation of DNA-templated transcription"/>
    <property type="evidence" value="ECO:0007669"/>
    <property type="project" value="InterPro"/>
</dbReference>
<dbReference type="GO" id="GO:0043531">
    <property type="term" value="F:ADP binding"/>
    <property type="evidence" value="ECO:0007669"/>
    <property type="project" value="InterPro"/>
</dbReference>
<dbReference type="GO" id="GO:0009190">
    <property type="term" value="P:cyclic nucleotide biosynthetic process"/>
    <property type="evidence" value="ECO:0007669"/>
    <property type="project" value="InterPro"/>
</dbReference>
<sequence length="1082" mass="116942">MSELPTGTVTLLLADIEGSTRLWDTQPDTMRAAITCLDEVISAVALNHHGVRPLEQGEGDSFVIAFQRAADAVACAVDLQRAPLSPIALRIGLHTGDIQLRDENNYVGPTINRAARLRDLAHGGQTVLSGVTEALVAEQLPPEVTLIDLGTHALRDLPRPERVAQLCHPDLHNEFPPLRTAVGSSNLPIQLTNFIGRQTEIEHVRRTLDDHRLVTLTGAGGAGKTRLAVHVAAMAAGDFGGVCYIDLAPINHPEAVAATAARTLNLPDQPGRSTTDTLRRFLRDRHLLLVLDNCEHLLEASAQLATAILADAQRLSILATSREPLGVAGEATWQVPSLPLADEAVALFADRARLARAGFSLTEDNTSAVIEICRRLDGMPLAIELAAARVRTLTLTEIVDSLHDRFRVLTGGSRTSVRRQQTLRASVDWSHALLTDNERILFRRLAVFLGSFDLTAVRAIAGDDTIERYQVLDQLTLLADKSLVVIDDTGGHTRYRLLETMRQYALERLGESGEADTIRSRHRDYYTAMVAQLSAPVQIGHEQRVAQAEAEMDNLRGAFEWSLENSDTEQALALTSSLHVLWWTRGRIQQGRTWFNAALSQYQQSGVSPAVYARALAEHAFLDTWVTGSATMDSARQALTIARELADPALLARVLTACGFTSGYTGDADLAATFFLEAGELARAVGDNWSLIQILAWQSNVAETAGFPLVARQYAEEGCTLGATIDDRHGLRICRLSCGWINIQRAEFIEAAAQFHAVLAEIEEAHDEMSAVGAALGLSIVYANLGQTDEARATSLQAVDLARGLDHYFLGLANGTLAIAELAAGDIAAARAASADNWQQLSGTHPDLAAVHLAHHAVHSAIADHDLPLARSWAETALGSSTGWHLALASLALSRIAQAEGRSDEAERHAHEAVAAVADSGALVPLADILEQLAALILRHDAWRAARILGAAEAFRQRTGMIRFPMYDAAYDESVATLGAAMSPEDFTAAWDEGAGLTTDEAIAYVQRGRGERRRSTSGWDSITRAELDVVKLAGDGLGNKEIAARLFVSPRTVQAHLSHIYSKLGLTSRVQLAHEASRRAL</sequence>
<dbReference type="InterPro" id="IPR000792">
    <property type="entry name" value="Tscrpt_reg_LuxR_C"/>
</dbReference>
<dbReference type="PROSITE" id="PS50125">
    <property type="entry name" value="GUANYLATE_CYCLASE_2"/>
    <property type="match status" value="1"/>
</dbReference>
<evidence type="ECO:0000256" key="2">
    <source>
        <dbReference type="ARBA" id="ARBA00023125"/>
    </source>
</evidence>
<dbReference type="Pfam" id="PF25872">
    <property type="entry name" value="HTH_77"/>
    <property type="match status" value="1"/>
</dbReference>
<keyword evidence="3" id="KW-0804">Transcription</keyword>
<dbReference type="CDD" id="cd06170">
    <property type="entry name" value="LuxR_C_like"/>
    <property type="match status" value="1"/>
</dbReference>
<proteinExistence type="predicted"/>
<dbReference type="GO" id="GO:0004016">
    <property type="term" value="F:adenylate cyclase activity"/>
    <property type="evidence" value="ECO:0007669"/>
    <property type="project" value="UniProtKB-ARBA"/>
</dbReference>
<evidence type="ECO:0000313" key="7">
    <source>
        <dbReference type="Proteomes" id="UP000032221"/>
    </source>
</evidence>
<dbReference type="GO" id="GO:0035556">
    <property type="term" value="P:intracellular signal transduction"/>
    <property type="evidence" value="ECO:0007669"/>
    <property type="project" value="InterPro"/>
</dbReference>
<dbReference type="PRINTS" id="PR00364">
    <property type="entry name" value="DISEASERSIST"/>
</dbReference>
<evidence type="ECO:0000313" key="6">
    <source>
        <dbReference type="EMBL" id="KIU15792.1"/>
    </source>
</evidence>
<dbReference type="Pfam" id="PF00196">
    <property type="entry name" value="GerE"/>
    <property type="match status" value="1"/>
</dbReference>
<dbReference type="InterPro" id="IPR002182">
    <property type="entry name" value="NB-ARC"/>
</dbReference>
<dbReference type="SUPFAM" id="SSF48452">
    <property type="entry name" value="TPR-like"/>
    <property type="match status" value="1"/>
</dbReference>
<dbReference type="SUPFAM" id="SSF52540">
    <property type="entry name" value="P-loop containing nucleoside triphosphate hydrolases"/>
    <property type="match status" value="1"/>
</dbReference>
<keyword evidence="7" id="KW-1185">Reference proteome</keyword>
<dbReference type="CDD" id="cd07302">
    <property type="entry name" value="CHD"/>
    <property type="match status" value="1"/>
</dbReference>
<dbReference type="EMBL" id="JXST01000023">
    <property type="protein sequence ID" value="KIU15792.1"/>
    <property type="molecule type" value="Genomic_DNA"/>
</dbReference>
<dbReference type="Gene3D" id="3.30.70.1230">
    <property type="entry name" value="Nucleotide cyclase"/>
    <property type="match status" value="1"/>
</dbReference>
<dbReference type="InterPro" id="IPR036388">
    <property type="entry name" value="WH-like_DNA-bd_sf"/>
</dbReference>
<dbReference type="PANTHER" id="PTHR47691:SF3">
    <property type="entry name" value="HTH-TYPE TRANSCRIPTIONAL REGULATOR RV0890C-RELATED"/>
    <property type="match status" value="1"/>
</dbReference>
<organism evidence="6 7">
    <name type="scientific">Mycolicibacterium llatzerense</name>
    <dbReference type="NCBI Taxonomy" id="280871"/>
    <lineage>
        <taxon>Bacteria</taxon>
        <taxon>Bacillati</taxon>
        <taxon>Actinomycetota</taxon>
        <taxon>Actinomycetes</taxon>
        <taxon>Mycobacteriales</taxon>
        <taxon>Mycobacteriaceae</taxon>
        <taxon>Mycolicibacterium</taxon>
    </lineage>
</organism>
<evidence type="ECO:0000256" key="1">
    <source>
        <dbReference type="ARBA" id="ARBA00023015"/>
    </source>
</evidence>
<dbReference type="InterPro" id="IPR011990">
    <property type="entry name" value="TPR-like_helical_dom_sf"/>
</dbReference>
<comment type="caution">
    <text evidence="6">The sequence shown here is derived from an EMBL/GenBank/DDBJ whole genome shotgun (WGS) entry which is preliminary data.</text>
</comment>
<dbReference type="InterPro" id="IPR029787">
    <property type="entry name" value="Nucleotide_cyclase"/>
</dbReference>
<dbReference type="PROSITE" id="PS00622">
    <property type="entry name" value="HTH_LUXR_1"/>
    <property type="match status" value="1"/>
</dbReference>
<dbReference type="InterPro" id="IPR016032">
    <property type="entry name" value="Sig_transdc_resp-reg_C-effctor"/>
</dbReference>
<dbReference type="Gene3D" id="1.25.40.10">
    <property type="entry name" value="Tetratricopeptide repeat domain"/>
    <property type="match status" value="1"/>
</dbReference>
<dbReference type="RefSeq" id="WP_043986511.1">
    <property type="nucleotide sequence ID" value="NZ_JXST01000023.1"/>
</dbReference>
<protein>
    <recommendedName>
        <fullName evidence="8">Transcriptional regulator</fullName>
    </recommendedName>
</protein>
<dbReference type="SMART" id="SM00421">
    <property type="entry name" value="HTH_LUXR"/>
    <property type="match status" value="1"/>
</dbReference>
<dbReference type="InterPro" id="IPR058852">
    <property type="entry name" value="HTH_77"/>
</dbReference>
<dbReference type="STRING" id="280871.TL10_16995"/>
<evidence type="ECO:0000259" key="5">
    <source>
        <dbReference type="PROSITE" id="PS50125"/>
    </source>
</evidence>
<dbReference type="AlphaFoldDB" id="A0A0D1LC26"/>
<dbReference type="FunFam" id="1.10.10.10:FF:000553">
    <property type="entry name" value="Transcriptional regulator, LuxR family"/>
    <property type="match status" value="1"/>
</dbReference>
<dbReference type="Gene3D" id="1.10.10.10">
    <property type="entry name" value="Winged helix-like DNA-binding domain superfamily/Winged helix DNA-binding domain"/>
    <property type="match status" value="1"/>
</dbReference>
<dbReference type="PATRIC" id="fig|280871.6.peg.3525"/>
<evidence type="ECO:0008006" key="8">
    <source>
        <dbReference type="Google" id="ProtNLM"/>
    </source>
</evidence>
<evidence type="ECO:0000259" key="4">
    <source>
        <dbReference type="PROSITE" id="PS50043"/>
    </source>
</evidence>
<dbReference type="InterPro" id="IPR001054">
    <property type="entry name" value="A/G_cyclase"/>
</dbReference>
<dbReference type="Gene3D" id="3.40.50.300">
    <property type="entry name" value="P-loop containing nucleotide triphosphate hydrolases"/>
    <property type="match status" value="1"/>
</dbReference>
<dbReference type="PRINTS" id="PR00038">
    <property type="entry name" value="HTHLUXR"/>
</dbReference>
<keyword evidence="1" id="KW-0805">Transcription regulation</keyword>
<dbReference type="Proteomes" id="UP000032221">
    <property type="component" value="Unassembled WGS sequence"/>
</dbReference>
<evidence type="ECO:0000256" key="3">
    <source>
        <dbReference type="ARBA" id="ARBA00023163"/>
    </source>
</evidence>
<dbReference type="SUPFAM" id="SSF46894">
    <property type="entry name" value="C-terminal effector domain of the bipartite response regulators"/>
    <property type="match status" value="1"/>
</dbReference>
<dbReference type="InterPro" id="IPR027417">
    <property type="entry name" value="P-loop_NTPase"/>
</dbReference>
<feature type="domain" description="Guanylate cyclase" evidence="5">
    <location>
        <begin position="10"/>
        <end position="118"/>
    </location>
</feature>
<dbReference type="Pfam" id="PF00931">
    <property type="entry name" value="NB-ARC"/>
    <property type="match status" value="1"/>
</dbReference>
<dbReference type="OrthoDB" id="136365at2"/>
<reference evidence="6 7" key="1">
    <citation type="submission" date="2015-01" db="EMBL/GenBank/DDBJ databases">
        <title>Genome sequence of Mycobacterium llatzerense and Mycobacterium immunogenum recovered from brain abscess.</title>
        <authorList>
            <person name="Greninger A.L."/>
            <person name="Langelier C."/>
            <person name="Cunningham G."/>
            <person name="Chiu C.Y."/>
            <person name="Miller S."/>
        </authorList>
    </citation>
    <scope>NUCLEOTIDE SEQUENCE [LARGE SCALE GENOMIC DNA]</scope>
    <source>
        <strain evidence="6 7">CLUC14</strain>
    </source>
</reference>
<keyword evidence="2" id="KW-0238">DNA-binding</keyword>
<accession>A0A0D1LC26</accession>
<feature type="domain" description="HTH luxR-type" evidence="4">
    <location>
        <begin position="1016"/>
        <end position="1081"/>
    </location>
</feature>
<dbReference type="PANTHER" id="PTHR47691">
    <property type="entry name" value="REGULATOR-RELATED"/>
    <property type="match status" value="1"/>
</dbReference>
<dbReference type="PROSITE" id="PS50043">
    <property type="entry name" value="HTH_LUXR_2"/>
    <property type="match status" value="1"/>
</dbReference>
<dbReference type="SUPFAM" id="SSF55073">
    <property type="entry name" value="Nucleotide cyclase"/>
    <property type="match status" value="1"/>
</dbReference>
<dbReference type="GO" id="GO:0003677">
    <property type="term" value="F:DNA binding"/>
    <property type="evidence" value="ECO:0007669"/>
    <property type="project" value="UniProtKB-KW"/>
</dbReference>
<name>A0A0D1LC26_9MYCO</name>
<gene>
    <name evidence="6" type="ORF">TL10_16995</name>
</gene>